<evidence type="ECO:0000313" key="1">
    <source>
        <dbReference type="EMBL" id="KWU51761.1"/>
    </source>
</evidence>
<sequence>MFHLPPFGVCACVSQALSAVRSPRVNARVPANILDGLSDLLFAFSTVTDRLPSTLPIMILHNFGLRNATQQQMTGKLLP</sequence>
<organism evidence="1 2">
    <name type="scientific">Pseudomonas palleroniana</name>
    <dbReference type="NCBI Taxonomy" id="191390"/>
    <lineage>
        <taxon>Bacteria</taxon>
        <taxon>Pseudomonadati</taxon>
        <taxon>Pseudomonadota</taxon>
        <taxon>Gammaproteobacteria</taxon>
        <taxon>Pseudomonadales</taxon>
        <taxon>Pseudomonadaceae</taxon>
        <taxon>Pseudomonas</taxon>
    </lineage>
</organism>
<dbReference type="AlphaFoldDB" id="A0A0X7K7L9"/>
<dbReference type="RefSeq" id="WP_060753540.1">
    <property type="nucleotide sequence ID" value="NZ_LRMR01000006.1"/>
</dbReference>
<dbReference type="EMBL" id="LRMR01000006">
    <property type="protein sequence ID" value="KWU51761.1"/>
    <property type="molecule type" value="Genomic_DNA"/>
</dbReference>
<proteinExistence type="predicted"/>
<dbReference type="Proteomes" id="UP000067111">
    <property type="component" value="Unassembled WGS sequence"/>
</dbReference>
<reference evidence="2" key="1">
    <citation type="submission" date="2016-01" db="EMBL/GenBank/DDBJ databases">
        <authorList>
            <person name="Gamez R.M."/>
            <person name="Rodriguez F."/>
            <person name="Bernal J.F."/>
            <person name="Agarwala R."/>
            <person name="Landsman D."/>
            <person name="Marino-Ramirez L."/>
        </authorList>
    </citation>
    <scope>NUCLEOTIDE SEQUENCE [LARGE SCALE GENOMIC DNA]</scope>
    <source>
        <strain evidence="2">Ps006</strain>
    </source>
</reference>
<protein>
    <submittedName>
        <fullName evidence="1">Uncharacterized protein</fullName>
    </submittedName>
</protein>
<gene>
    <name evidence="1" type="ORF">AWV77_06920</name>
</gene>
<name>A0A0X7K7L9_9PSED</name>
<dbReference type="OrthoDB" id="6996110at2"/>
<accession>A0A0X7K7L9</accession>
<evidence type="ECO:0000313" key="2">
    <source>
        <dbReference type="Proteomes" id="UP000067111"/>
    </source>
</evidence>
<comment type="caution">
    <text evidence="1">The sequence shown here is derived from an EMBL/GenBank/DDBJ whole genome shotgun (WGS) entry which is preliminary data.</text>
</comment>